<dbReference type="AlphaFoldDB" id="A0A419A6P6"/>
<feature type="region of interest" description="Disordered" evidence="1">
    <location>
        <begin position="1"/>
        <end position="20"/>
    </location>
</feature>
<sequence>MNDMSTAGLGHNSPPPYDPEITAKLEDRVRELADAGAAWLELKRITDEEQAGKLNDFTGQCRAAFKEIEDARKAAKEPHLEAGRAVDAKFKTLTSPLEDLGKALKKMLADYAAEKQRKLDEQKRLEREEAARKAAEAERLRKEAEASNDVIAKAEAEAAAKEAERAQKQADKEARAQIASGTGGGRTMSTRTTYRARIEDDSAARRAFSFLLSDADGRAALIAEMERLCTAARRRKDGPSAINGVKWIEERTVS</sequence>
<organism evidence="2 3">
    <name type="scientific">Paracoccus siganidrum</name>
    <dbReference type="NCBI Taxonomy" id="1276757"/>
    <lineage>
        <taxon>Bacteria</taxon>
        <taxon>Pseudomonadati</taxon>
        <taxon>Pseudomonadota</taxon>
        <taxon>Alphaproteobacteria</taxon>
        <taxon>Rhodobacterales</taxon>
        <taxon>Paracoccaceae</taxon>
        <taxon>Paracoccus</taxon>
    </lineage>
</organism>
<protein>
    <submittedName>
        <fullName evidence="2">Uncharacterized protein</fullName>
    </submittedName>
</protein>
<feature type="compositionally biased region" description="Basic and acidic residues" evidence="1">
    <location>
        <begin position="115"/>
        <end position="145"/>
    </location>
</feature>
<proteinExistence type="predicted"/>
<accession>A0A419A6P6</accession>
<dbReference type="EMBL" id="QZEW01000039">
    <property type="protein sequence ID" value="RJL15293.1"/>
    <property type="molecule type" value="Genomic_DNA"/>
</dbReference>
<feature type="compositionally biased region" description="Basic and acidic residues" evidence="1">
    <location>
        <begin position="152"/>
        <end position="175"/>
    </location>
</feature>
<evidence type="ECO:0000313" key="2">
    <source>
        <dbReference type="EMBL" id="RJL15293.1"/>
    </source>
</evidence>
<dbReference type="RefSeq" id="WP_119898174.1">
    <property type="nucleotide sequence ID" value="NZ_QNRC01000004.1"/>
</dbReference>
<gene>
    <name evidence="2" type="ORF">D3P05_10805</name>
</gene>
<evidence type="ECO:0000313" key="3">
    <source>
        <dbReference type="Proteomes" id="UP000283587"/>
    </source>
</evidence>
<evidence type="ECO:0000256" key="1">
    <source>
        <dbReference type="SAM" id="MobiDB-lite"/>
    </source>
</evidence>
<dbReference type="OrthoDB" id="7773581at2"/>
<comment type="caution">
    <text evidence="2">The sequence shown here is derived from an EMBL/GenBank/DDBJ whole genome shotgun (WGS) entry which is preliminary data.</text>
</comment>
<name>A0A419A6P6_9RHOB</name>
<reference evidence="3" key="1">
    <citation type="submission" date="2018-09" db="EMBL/GenBank/DDBJ databases">
        <title>Paracoccus onubensis nov. sp. a moderate halophilic bacterium isolated from Gruta de las Maravillas (Aracena, Spain).</title>
        <authorList>
            <person name="Jurado V."/>
            <person name="Gutierrez-Patricio S."/>
            <person name="Gonzalez-Pimentel J.L."/>
            <person name="Miller A.Z."/>
            <person name="Laiz L."/>
            <person name="Saiz-Jimenez C."/>
        </authorList>
    </citation>
    <scope>NUCLEOTIDE SEQUENCE [LARGE SCALE GENOMIC DNA]</scope>
    <source>
        <strain evidence="3">DSM 26381</strain>
    </source>
</reference>
<keyword evidence="3" id="KW-1185">Reference proteome</keyword>
<dbReference type="Proteomes" id="UP000283587">
    <property type="component" value="Unassembled WGS sequence"/>
</dbReference>
<feature type="region of interest" description="Disordered" evidence="1">
    <location>
        <begin position="115"/>
        <end position="192"/>
    </location>
</feature>